<feature type="domain" description="Adenylosuccinate lyase PurB C-terminal" evidence="15">
    <location>
        <begin position="330"/>
        <end position="445"/>
    </location>
</feature>
<dbReference type="PRINTS" id="PR00149">
    <property type="entry name" value="FUMRATELYASE"/>
</dbReference>
<dbReference type="EMBL" id="JBHUOK010000034">
    <property type="protein sequence ID" value="MFD2791894.1"/>
    <property type="molecule type" value="Genomic_DNA"/>
</dbReference>
<dbReference type="Gene3D" id="1.20.200.10">
    <property type="entry name" value="Fumarase/aspartase (Central domain)"/>
    <property type="match status" value="1"/>
</dbReference>
<dbReference type="Gene3D" id="1.10.275.10">
    <property type="entry name" value="Fumarase/aspartase (N-terminal domain)"/>
    <property type="match status" value="1"/>
</dbReference>
<organism evidence="16 17">
    <name type="scientific">Arenibacter antarcticus</name>
    <dbReference type="NCBI Taxonomy" id="2040469"/>
    <lineage>
        <taxon>Bacteria</taxon>
        <taxon>Pseudomonadati</taxon>
        <taxon>Bacteroidota</taxon>
        <taxon>Flavobacteriia</taxon>
        <taxon>Flavobacteriales</taxon>
        <taxon>Flavobacteriaceae</taxon>
        <taxon>Arenibacter</taxon>
    </lineage>
</organism>
<evidence type="ECO:0000256" key="2">
    <source>
        <dbReference type="ARBA" id="ARBA00004734"/>
    </source>
</evidence>
<protein>
    <recommendedName>
        <fullName evidence="5 12">Adenylosuccinate lyase</fullName>
        <shortName evidence="13">ASL</shortName>
        <ecNumber evidence="4 12">4.3.2.2</ecNumber>
    </recommendedName>
    <alternativeName>
        <fullName evidence="10 13">Adenylosuccinase</fullName>
    </alternativeName>
</protein>
<comment type="pathway">
    <text evidence="1 13">Purine metabolism; IMP biosynthesis via de novo pathway; 5-amino-1-(5-phospho-D-ribosyl)imidazole-4-carboxamide from 5-amino-1-(5-phospho-D-ribosyl)imidazole-4-carboxylate: step 2/2.</text>
</comment>
<evidence type="ECO:0000256" key="5">
    <source>
        <dbReference type="ARBA" id="ARBA00017058"/>
    </source>
</evidence>
<evidence type="ECO:0000256" key="3">
    <source>
        <dbReference type="ARBA" id="ARBA00008273"/>
    </source>
</evidence>
<dbReference type="InterPro" id="IPR013539">
    <property type="entry name" value="PurB_C"/>
</dbReference>
<evidence type="ECO:0000256" key="8">
    <source>
        <dbReference type="ARBA" id="ARBA00024477"/>
    </source>
</evidence>
<evidence type="ECO:0000256" key="9">
    <source>
        <dbReference type="ARBA" id="ARBA00025012"/>
    </source>
</evidence>
<dbReference type="RefSeq" id="WP_251808759.1">
    <property type="nucleotide sequence ID" value="NZ_CP166679.1"/>
</dbReference>
<dbReference type="Pfam" id="PF08328">
    <property type="entry name" value="ASL_C"/>
    <property type="match status" value="1"/>
</dbReference>
<comment type="catalytic activity">
    <reaction evidence="8">
        <text>(2S)-2-[5-amino-1-(5-phospho-beta-D-ribosyl)imidazole-4-carboxamido]succinate = 5-amino-1-(5-phospho-beta-D-ribosyl)imidazole-4-carboxamide + fumarate</text>
        <dbReference type="Rhea" id="RHEA:23920"/>
        <dbReference type="ChEBI" id="CHEBI:29806"/>
        <dbReference type="ChEBI" id="CHEBI:58443"/>
        <dbReference type="ChEBI" id="CHEBI:58475"/>
        <dbReference type="EC" id="4.3.2.2"/>
    </reaction>
    <physiologicalReaction direction="left-to-right" evidence="8">
        <dbReference type="Rhea" id="RHEA:23921"/>
    </physiologicalReaction>
</comment>
<keyword evidence="17" id="KW-1185">Reference proteome</keyword>
<comment type="similarity">
    <text evidence="3 13">Belongs to the lyase 1 family. Adenylosuccinate lyase subfamily.</text>
</comment>
<dbReference type="InterPro" id="IPR024083">
    <property type="entry name" value="Fumarase/histidase_N"/>
</dbReference>
<dbReference type="InterPro" id="IPR022761">
    <property type="entry name" value="Fumarate_lyase_N"/>
</dbReference>
<gene>
    <name evidence="16" type="primary">purB</name>
    <name evidence="16" type="ORF">ACFS1K_19150</name>
</gene>
<dbReference type="EC" id="4.3.2.2" evidence="4 12"/>
<dbReference type="GO" id="GO:0016829">
    <property type="term" value="F:lyase activity"/>
    <property type="evidence" value="ECO:0007669"/>
    <property type="project" value="UniProtKB-KW"/>
</dbReference>
<proteinExistence type="inferred from homology"/>
<dbReference type="PANTHER" id="PTHR43411">
    <property type="entry name" value="ADENYLOSUCCINATE LYASE"/>
    <property type="match status" value="1"/>
</dbReference>
<keyword evidence="7 13" id="KW-0456">Lyase</keyword>
<accession>A0ABW5VLR2</accession>
<name>A0ABW5VLR2_9FLAO</name>
<dbReference type="Pfam" id="PF00206">
    <property type="entry name" value="Lyase_1"/>
    <property type="match status" value="1"/>
</dbReference>
<evidence type="ECO:0000256" key="13">
    <source>
        <dbReference type="RuleBase" id="RU361172"/>
    </source>
</evidence>
<dbReference type="PANTHER" id="PTHR43411:SF1">
    <property type="entry name" value="ADENYLOSUCCINATE LYASE"/>
    <property type="match status" value="1"/>
</dbReference>
<dbReference type="InterPro" id="IPR020557">
    <property type="entry name" value="Fumarate_lyase_CS"/>
</dbReference>
<evidence type="ECO:0000256" key="12">
    <source>
        <dbReference type="NCBIfam" id="TIGR00928"/>
    </source>
</evidence>
<dbReference type="NCBIfam" id="TIGR00928">
    <property type="entry name" value="purB"/>
    <property type="match status" value="1"/>
</dbReference>
<evidence type="ECO:0000256" key="4">
    <source>
        <dbReference type="ARBA" id="ARBA00012339"/>
    </source>
</evidence>
<comment type="caution">
    <text evidence="16">The sequence shown here is derived from an EMBL/GenBank/DDBJ whole genome shotgun (WGS) entry which is preliminary data.</text>
</comment>
<evidence type="ECO:0000256" key="1">
    <source>
        <dbReference type="ARBA" id="ARBA00004706"/>
    </source>
</evidence>
<feature type="domain" description="Fumarate lyase N-terminal" evidence="14">
    <location>
        <begin position="14"/>
        <end position="311"/>
    </location>
</feature>
<evidence type="ECO:0000259" key="15">
    <source>
        <dbReference type="Pfam" id="PF08328"/>
    </source>
</evidence>
<comment type="pathway">
    <text evidence="2 13">Purine metabolism; AMP biosynthesis via de novo pathway; AMP from IMP: step 2/2.</text>
</comment>
<dbReference type="SUPFAM" id="SSF48557">
    <property type="entry name" value="L-aspartase-like"/>
    <property type="match status" value="1"/>
</dbReference>
<keyword evidence="6 13" id="KW-0658">Purine biosynthesis</keyword>
<evidence type="ECO:0000256" key="10">
    <source>
        <dbReference type="ARBA" id="ARBA00030717"/>
    </source>
</evidence>
<evidence type="ECO:0000259" key="14">
    <source>
        <dbReference type="Pfam" id="PF00206"/>
    </source>
</evidence>
<dbReference type="InterPro" id="IPR008948">
    <property type="entry name" value="L-Aspartase-like"/>
</dbReference>
<comment type="catalytic activity">
    <reaction evidence="11">
        <text>N(6)-(1,2-dicarboxyethyl)-AMP = fumarate + AMP</text>
        <dbReference type="Rhea" id="RHEA:16853"/>
        <dbReference type="ChEBI" id="CHEBI:29806"/>
        <dbReference type="ChEBI" id="CHEBI:57567"/>
        <dbReference type="ChEBI" id="CHEBI:456215"/>
        <dbReference type="EC" id="4.3.2.2"/>
    </reaction>
    <physiologicalReaction direction="left-to-right" evidence="11">
        <dbReference type="Rhea" id="RHEA:16854"/>
    </physiologicalReaction>
</comment>
<dbReference type="InterPro" id="IPR004769">
    <property type="entry name" value="Pur_lyase"/>
</dbReference>
<dbReference type="Proteomes" id="UP001597532">
    <property type="component" value="Unassembled WGS sequence"/>
</dbReference>
<sequence>MSLNKLNAISPIDGRYRSKVASLATYFSEEALIKYRVLVEIEYFIALCEIPLPQLSTFDTSKFKALREIYSNFTTEDAIAIKEIEKVTNHDVKAVEYFIKKKFDDLGLKQFKEFIHFGLTSQDINNTAIPLSIKEAMDQVYVPNYLEVLNKIEELAKEWEAIPLLARTHGQPASPTRLGKEIDVFAVRLKEQFRFLEEIPNAAKFGGATGNYNAHKVAYPNIDWRAFGQKFVQEKLGLHHSFPTTQIEHYDHMAGLFDCLKRINTIVLDLDRDFWTYVSMDYFKQKIKAGEVGSSAMPHKVNPIDFENSEGNLGLANAIFEHLSAKLPVSRLQRDLTDSTVLRNIGVPFGHTLIAFQSTLKGLNKLLLNADKFDQDLENNWAVVAEAIQTILRREAYPDPYEALKGLTRTNEKITQQSIANFIDTLEVSDEIKSELKQITPRNYTGI</sequence>
<dbReference type="NCBIfam" id="NF006764">
    <property type="entry name" value="PRK09285.1"/>
    <property type="match status" value="1"/>
</dbReference>
<evidence type="ECO:0000313" key="16">
    <source>
        <dbReference type="EMBL" id="MFD2791894.1"/>
    </source>
</evidence>
<evidence type="ECO:0000256" key="6">
    <source>
        <dbReference type="ARBA" id="ARBA00022755"/>
    </source>
</evidence>
<dbReference type="Gene3D" id="1.10.40.30">
    <property type="entry name" value="Fumarase/aspartase (C-terminal domain)"/>
    <property type="match status" value="1"/>
</dbReference>
<comment type="function">
    <text evidence="9">Catalyzes two reactions in de novo purine nucleotide biosynthesis. Catalyzes the breakdown of 5-aminoimidazole- (N-succinylocarboxamide) ribotide (SAICAR or 2-[5-amino-1-(5-phospho-beta-D-ribosyl)imidazole-4-carboxamido]succinate) to 5-aminoimidazole-4-carboxamide ribotide (AICAR or 5-amino-1-(5-phospho-beta-D-ribosyl)imidazole-4-carboxamide) and fumarate, and of adenylosuccinate (ADS or N(6)-(1,2-dicarboxyethyl)-AMP) to adenosine monophosphate (AMP) and fumarate.</text>
</comment>
<reference evidence="17" key="1">
    <citation type="journal article" date="2019" name="Int. J. Syst. Evol. Microbiol.">
        <title>The Global Catalogue of Microorganisms (GCM) 10K type strain sequencing project: providing services to taxonomists for standard genome sequencing and annotation.</title>
        <authorList>
            <consortium name="The Broad Institute Genomics Platform"/>
            <consortium name="The Broad Institute Genome Sequencing Center for Infectious Disease"/>
            <person name="Wu L."/>
            <person name="Ma J."/>
        </authorList>
    </citation>
    <scope>NUCLEOTIDE SEQUENCE [LARGE SCALE GENOMIC DNA]</scope>
    <source>
        <strain evidence="17">KCTC 52924</strain>
    </source>
</reference>
<evidence type="ECO:0000313" key="17">
    <source>
        <dbReference type="Proteomes" id="UP001597532"/>
    </source>
</evidence>
<dbReference type="InterPro" id="IPR000362">
    <property type="entry name" value="Fumarate_lyase_fam"/>
</dbReference>
<evidence type="ECO:0000256" key="7">
    <source>
        <dbReference type="ARBA" id="ARBA00023239"/>
    </source>
</evidence>
<dbReference type="InterPro" id="IPR047136">
    <property type="entry name" value="PurB_bact"/>
</dbReference>
<evidence type="ECO:0000256" key="11">
    <source>
        <dbReference type="ARBA" id="ARBA00049115"/>
    </source>
</evidence>
<dbReference type="PROSITE" id="PS00163">
    <property type="entry name" value="FUMARATE_LYASES"/>
    <property type="match status" value="1"/>
</dbReference>